<gene>
    <name evidence="4" type="ORF">GCM10007350_33700</name>
</gene>
<organism evidence="4 5">
    <name type="scientific">Jeongeupia chitinilytica</name>
    <dbReference type="NCBI Taxonomy" id="1041641"/>
    <lineage>
        <taxon>Bacteria</taxon>
        <taxon>Pseudomonadati</taxon>
        <taxon>Pseudomonadota</taxon>
        <taxon>Betaproteobacteria</taxon>
        <taxon>Neisseriales</taxon>
        <taxon>Chitinibacteraceae</taxon>
        <taxon>Jeongeupia</taxon>
    </lineage>
</organism>
<keyword evidence="1" id="KW-0479">Metal-binding</keyword>
<dbReference type="SUPFAM" id="SSF88713">
    <property type="entry name" value="Glycoside hydrolase/deacetylase"/>
    <property type="match status" value="1"/>
</dbReference>
<proteinExistence type="predicted"/>
<dbReference type="Pfam" id="PF01522">
    <property type="entry name" value="Polysacc_deac_1"/>
    <property type="match status" value="1"/>
</dbReference>
<dbReference type="CDD" id="cd10917">
    <property type="entry name" value="CE4_NodB_like_6s_7s"/>
    <property type="match status" value="1"/>
</dbReference>
<dbReference type="PANTHER" id="PTHR10587:SF133">
    <property type="entry name" value="CHITIN DEACETYLASE 1-RELATED"/>
    <property type="match status" value="1"/>
</dbReference>
<dbReference type="RefSeq" id="WP_189462111.1">
    <property type="nucleotide sequence ID" value="NZ_BMYO01000010.1"/>
</dbReference>
<keyword evidence="5" id="KW-1185">Reference proteome</keyword>
<protein>
    <recommendedName>
        <fullName evidence="3">NodB homology domain-containing protein</fullName>
    </recommendedName>
</protein>
<dbReference type="PANTHER" id="PTHR10587">
    <property type="entry name" value="GLYCOSYL TRANSFERASE-RELATED"/>
    <property type="match status" value="1"/>
</dbReference>
<dbReference type="PROSITE" id="PS51677">
    <property type="entry name" value="NODB"/>
    <property type="match status" value="1"/>
</dbReference>
<evidence type="ECO:0000259" key="3">
    <source>
        <dbReference type="PROSITE" id="PS51677"/>
    </source>
</evidence>
<dbReference type="InterPro" id="IPR011330">
    <property type="entry name" value="Glyco_hydro/deAcase_b/a-brl"/>
</dbReference>
<dbReference type="EMBL" id="BMYO01000010">
    <property type="protein sequence ID" value="GHD68440.1"/>
    <property type="molecule type" value="Genomic_DNA"/>
</dbReference>
<evidence type="ECO:0000256" key="1">
    <source>
        <dbReference type="ARBA" id="ARBA00022723"/>
    </source>
</evidence>
<dbReference type="InterPro" id="IPR002509">
    <property type="entry name" value="NODB_dom"/>
</dbReference>
<accession>A0ABQ3H3D9</accession>
<comment type="caution">
    <text evidence="4">The sequence shown here is derived from an EMBL/GenBank/DDBJ whole genome shotgun (WGS) entry which is preliminary data.</text>
</comment>
<feature type="domain" description="NodB homology" evidence="3">
    <location>
        <begin position="3"/>
        <end position="227"/>
    </location>
</feature>
<evidence type="ECO:0000256" key="2">
    <source>
        <dbReference type="ARBA" id="ARBA00022801"/>
    </source>
</evidence>
<reference evidence="5" key="1">
    <citation type="journal article" date="2019" name="Int. J. Syst. Evol. Microbiol.">
        <title>The Global Catalogue of Microorganisms (GCM) 10K type strain sequencing project: providing services to taxonomists for standard genome sequencing and annotation.</title>
        <authorList>
            <consortium name="The Broad Institute Genomics Platform"/>
            <consortium name="The Broad Institute Genome Sequencing Center for Infectious Disease"/>
            <person name="Wu L."/>
            <person name="Ma J."/>
        </authorList>
    </citation>
    <scope>NUCLEOTIDE SEQUENCE [LARGE SCALE GENOMIC DNA]</scope>
    <source>
        <strain evidence="5">KCTC 23701</strain>
    </source>
</reference>
<dbReference type="InterPro" id="IPR050248">
    <property type="entry name" value="Polysacc_deacetylase_ArnD"/>
</dbReference>
<keyword evidence="2" id="KW-0378">Hydrolase</keyword>
<name>A0ABQ3H3D9_9NEIS</name>
<dbReference type="Proteomes" id="UP000604737">
    <property type="component" value="Unassembled WGS sequence"/>
</dbReference>
<sequence>MSKKVLLTVDDGPSDNTMALVDHLMQREITAVMFFLGRCMEAYPHAVDYAIQRGTVIGNHSYSHAAFSQISYEQGIIEIERTEKLIVDAYKRNGVERQAKIFRFPYTDQGGNNFARFQEYLIHNQFEHLDTNFVNYEWFSNSATKNHIDIGVTFACWDWELWSSCHFKLADLRQNLRKNVEPSMGSFTEGASGEVLVIHDSNWRGEQGEFHFDIILEELERMNVQFVKPVPSRPTLSQMLETTV</sequence>
<dbReference type="Gene3D" id="3.20.20.370">
    <property type="entry name" value="Glycoside hydrolase/deacetylase"/>
    <property type="match status" value="1"/>
</dbReference>
<evidence type="ECO:0000313" key="4">
    <source>
        <dbReference type="EMBL" id="GHD68440.1"/>
    </source>
</evidence>
<evidence type="ECO:0000313" key="5">
    <source>
        <dbReference type="Proteomes" id="UP000604737"/>
    </source>
</evidence>